<protein>
    <submittedName>
        <fullName evidence="1">Uncharacterized protein</fullName>
    </submittedName>
</protein>
<name>A0A0C2IZP1_THEKT</name>
<evidence type="ECO:0000313" key="2">
    <source>
        <dbReference type="Proteomes" id="UP000031668"/>
    </source>
</evidence>
<comment type="caution">
    <text evidence="1">The sequence shown here is derived from an EMBL/GenBank/DDBJ whole genome shotgun (WGS) entry which is preliminary data.</text>
</comment>
<gene>
    <name evidence="1" type="ORF">RF11_09595</name>
</gene>
<keyword evidence="2" id="KW-1185">Reference proteome</keyword>
<dbReference type="OrthoDB" id="7701410at2759"/>
<evidence type="ECO:0000313" key="1">
    <source>
        <dbReference type="EMBL" id="KII62277.1"/>
    </source>
</evidence>
<organism evidence="1 2">
    <name type="scientific">Thelohanellus kitauei</name>
    <name type="common">Myxosporean</name>
    <dbReference type="NCBI Taxonomy" id="669202"/>
    <lineage>
        <taxon>Eukaryota</taxon>
        <taxon>Metazoa</taxon>
        <taxon>Cnidaria</taxon>
        <taxon>Myxozoa</taxon>
        <taxon>Myxosporea</taxon>
        <taxon>Bivalvulida</taxon>
        <taxon>Platysporina</taxon>
        <taxon>Myxobolidae</taxon>
        <taxon>Thelohanellus</taxon>
    </lineage>
</organism>
<dbReference type="Proteomes" id="UP000031668">
    <property type="component" value="Unassembled WGS sequence"/>
</dbReference>
<dbReference type="EMBL" id="JWZT01005022">
    <property type="protein sequence ID" value="KII62277.1"/>
    <property type="molecule type" value="Genomic_DNA"/>
</dbReference>
<sequence length="315" mass="37638">MEPENYMDTQIKLAFERYSRDAQSELLVNKMKAVKNFMLNFSNLNLPEKYIIFIDHFPKDVYMEFEKVSEIGQNAEDYKKEKTFFFEVYNFIIEYLISTSHPEAQSFVRLFLKYIKISEYQYSYNINTLLNSIEPSIAFEHNKIFFINENIMFYFYNCFPHSTNSSTQRFRKMCKRICNIDPTNRSSLCCIKLRDNVNQIMDNYYETDDERYAWILFIILRMIHRLGLMGVVEFNMSVFYDVTNSIFYDQIVNGENFKLLSLVSKTWSSILNQSKKRIHIDTTSKLIHLAAIFAIDLFRKLKNILKKSGRLVFIL</sequence>
<reference evidence="1 2" key="1">
    <citation type="journal article" date="2014" name="Genome Biol. Evol.">
        <title>The genome of the myxosporean Thelohanellus kitauei shows adaptations to nutrient acquisition within its fish host.</title>
        <authorList>
            <person name="Yang Y."/>
            <person name="Xiong J."/>
            <person name="Zhou Z."/>
            <person name="Huo F."/>
            <person name="Miao W."/>
            <person name="Ran C."/>
            <person name="Liu Y."/>
            <person name="Zhang J."/>
            <person name="Feng J."/>
            <person name="Wang M."/>
            <person name="Wang M."/>
            <person name="Wang L."/>
            <person name="Yao B."/>
        </authorList>
    </citation>
    <scope>NUCLEOTIDE SEQUENCE [LARGE SCALE GENOMIC DNA]</scope>
    <source>
        <strain evidence="1">Wuqing</strain>
    </source>
</reference>
<dbReference type="AlphaFoldDB" id="A0A0C2IZP1"/>
<proteinExistence type="predicted"/>
<accession>A0A0C2IZP1</accession>